<reference evidence="2 3" key="1">
    <citation type="submission" date="2024-03" db="EMBL/GenBank/DDBJ databases">
        <title>Aureococcus anophagefferens CCMP1851 and Kratosvirus quantuckense: Draft genome of a second virus-susceptible host strain in the model system.</title>
        <authorList>
            <person name="Chase E."/>
            <person name="Truchon A.R."/>
            <person name="Schepens W."/>
            <person name="Wilhelm S.W."/>
        </authorList>
    </citation>
    <scope>NUCLEOTIDE SEQUENCE [LARGE SCALE GENOMIC DNA]</scope>
    <source>
        <strain evidence="2 3">CCMP1851</strain>
    </source>
</reference>
<comment type="caution">
    <text evidence="2">The sequence shown here is derived from an EMBL/GenBank/DDBJ whole genome shotgun (WGS) entry which is preliminary data.</text>
</comment>
<keyword evidence="1" id="KW-0732">Signal</keyword>
<proteinExistence type="predicted"/>
<keyword evidence="3" id="KW-1185">Reference proteome</keyword>
<feature type="signal peptide" evidence="1">
    <location>
        <begin position="1"/>
        <end position="23"/>
    </location>
</feature>
<evidence type="ECO:0000256" key="1">
    <source>
        <dbReference type="SAM" id="SignalP"/>
    </source>
</evidence>
<evidence type="ECO:0008006" key="4">
    <source>
        <dbReference type="Google" id="ProtNLM"/>
    </source>
</evidence>
<feature type="chain" id="PRO_5045751276" description="Receptor ligand binding region domain-containing protein" evidence="1">
    <location>
        <begin position="24"/>
        <end position="738"/>
    </location>
</feature>
<protein>
    <recommendedName>
        <fullName evidence="4">Receptor ligand binding region domain-containing protein</fullName>
    </recommendedName>
</protein>
<sequence>MRWGQLRWRAVALACAVARAAAAAVVIDGTTPTCPLTTGEVRQLDAAKNYTRIESAAPCVLYDTAAAAPPADVVELTVVQAGPSQCMPHLAGAKVAVDTLNALNDDKGFAVGVAGDTFVRLRLVTILTAAEGRADYDAFHDNVTRAMLASDGFADAYGATRYLIGSCNKGPFADAEKWAAEAAGVILMAQIGADSTYEEGLANLFGMHLSSYSYSVPVLQQMRRSGARKIAVVTSTHSNFFVTTCDFGKEYAVGNVTVASTTQDEADLELVYDFSFDPKADDDGDGVANRVDVEFLDGVATGVCDSGADVFMACVQTDEAEVLVAKWQALECVPDAVWLTCAGWGAATRGESDARNYAAGGSQVDVAMPYSDEFFGTIEALVDAGEAAFGYRFDYDYVSSYACVYVLYRALRARYANEAVDAAGLAAELADVDGYAQLRANLARLEALETVFGPVGFDEVQRNAGRNPGAVQPLPNAADGGFALRCVGPIEAAETQYVYPAPAALPCPLNRFANASGACFLCDNECTRCPVGSTIHDPALVDGAGAASVASCTMCPAGYGIQGSTCQPRPSGSSSAAGSALCDVRAHYYRPPFELLRLKNNLASEEKPFNLLAVLEFAPRDAEVPLVVEVQLLFDHLLPLFAHTHVLYSVYRARSFGSRNAASTSGVAGKREPPRRVVDIEALVDDSEDDDPVTVVVGGVDDAAAGDGVECGACGLFEQAVVDAPAHFPDTDEPRLQV</sequence>
<dbReference type="Proteomes" id="UP001363151">
    <property type="component" value="Unassembled WGS sequence"/>
</dbReference>
<dbReference type="EMBL" id="JBBJCI010000086">
    <property type="protein sequence ID" value="KAK7248765.1"/>
    <property type="molecule type" value="Genomic_DNA"/>
</dbReference>
<name>A0ABR1G692_AURAN</name>
<organism evidence="2 3">
    <name type="scientific">Aureococcus anophagefferens</name>
    <name type="common">Harmful bloom alga</name>
    <dbReference type="NCBI Taxonomy" id="44056"/>
    <lineage>
        <taxon>Eukaryota</taxon>
        <taxon>Sar</taxon>
        <taxon>Stramenopiles</taxon>
        <taxon>Ochrophyta</taxon>
        <taxon>Pelagophyceae</taxon>
        <taxon>Pelagomonadales</taxon>
        <taxon>Pelagomonadaceae</taxon>
        <taxon>Aureococcus</taxon>
    </lineage>
</organism>
<evidence type="ECO:0000313" key="3">
    <source>
        <dbReference type="Proteomes" id="UP001363151"/>
    </source>
</evidence>
<dbReference type="InterPro" id="IPR009030">
    <property type="entry name" value="Growth_fac_rcpt_cys_sf"/>
</dbReference>
<dbReference type="SUPFAM" id="SSF57184">
    <property type="entry name" value="Growth factor receptor domain"/>
    <property type="match status" value="1"/>
</dbReference>
<dbReference type="SUPFAM" id="SSF53822">
    <property type="entry name" value="Periplasmic binding protein-like I"/>
    <property type="match status" value="1"/>
</dbReference>
<accession>A0ABR1G692</accession>
<evidence type="ECO:0000313" key="2">
    <source>
        <dbReference type="EMBL" id="KAK7248765.1"/>
    </source>
</evidence>
<gene>
    <name evidence="2" type="ORF">SO694_00041026</name>
</gene>
<dbReference type="InterPro" id="IPR028082">
    <property type="entry name" value="Peripla_BP_I"/>
</dbReference>
<dbReference type="Gene3D" id="3.40.50.2300">
    <property type="match status" value="2"/>
</dbReference>